<feature type="transmembrane region" description="Helical" evidence="1">
    <location>
        <begin position="163"/>
        <end position="185"/>
    </location>
</feature>
<comment type="caution">
    <text evidence="2">The sequence shown here is derived from an EMBL/GenBank/DDBJ whole genome shotgun (WGS) entry which is preliminary data.</text>
</comment>
<evidence type="ECO:0000313" key="3">
    <source>
        <dbReference type="Proteomes" id="UP000781710"/>
    </source>
</evidence>
<dbReference type="InterPro" id="IPR021354">
    <property type="entry name" value="DUF2975"/>
</dbReference>
<proteinExistence type="predicted"/>
<gene>
    <name evidence="2" type="ORF">CSC78_17600</name>
</gene>
<reference evidence="2 3" key="1">
    <citation type="submission" date="2017-10" db="EMBL/GenBank/DDBJ databases">
        <title>Whole genome sequencing of members of genus Pseudoxanthomonas.</title>
        <authorList>
            <person name="Kumar S."/>
            <person name="Bansal K."/>
            <person name="Kaur A."/>
            <person name="Patil P."/>
            <person name="Sharma S."/>
            <person name="Patil P.B."/>
        </authorList>
    </citation>
    <scope>NUCLEOTIDE SEQUENCE [LARGE SCALE GENOMIC DNA]</scope>
    <source>
        <strain evidence="2 3">DSM 17109</strain>
    </source>
</reference>
<accession>A0ABQ6ZCV9</accession>
<feature type="transmembrane region" description="Helical" evidence="1">
    <location>
        <begin position="70"/>
        <end position="97"/>
    </location>
</feature>
<dbReference type="Proteomes" id="UP000781710">
    <property type="component" value="Unassembled WGS sequence"/>
</dbReference>
<feature type="transmembrane region" description="Helical" evidence="1">
    <location>
        <begin position="197"/>
        <end position="216"/>
    </location>
</feature>
<keyword evidence="1" id="KW-0812">Transmembrane</keyword>
<evidence type="ECO:0000313" key="2">
    <source>
        <dbReference type="EMBL" id="KAF1721900.1"/>
    </source>
</evidence>
<evidence type="ECO:0000256" key="1">
    <source>
        <dbReference type="SAM" id="Phobius"/>
    </source>
</evidence>
<sequence>MSYARHSPVVGCLTGTPGSLPLCSRATRWDAAMTFSIFIVFRYYIYRLTTRLPEPPMNRMPARALTIARPLLQGLTVLNVLYAATITCLLCASFFVADWPWKPLGFDLATMHPQAPLGLRAIMVIGIVCALIVHAVLRRLVAIVDSVRAGDAFILPNAQRLNAIAWSVLAIELMRLAVLAISEVASLPGRMTGLSPTPWLAVLLLFVLSGVFAHGARLRSDLEGTI</sequence>
<feature type="transmembrane region" description="Helical" evidence="1">
    <location>
        <begin position="117"/>
        <end position="137"/>
    </location>
</feature>
<evidence type="ECO:0008006" key="4">
    <source>
        <dbReference type="Google" id="ProtNLM"/>
    </source>
</evidence>
<organism evidence="2 3">
    <name type="scientific">Pseudoxanthomonas japonensis</name>
    <dbReference type="NCBI Taxonomy" id="69284"/>
    <lineage>
        <taxon>Bacteria</taxon>
        <taxon>Pseudomonadati</taxon>
        <taxon>Pseudomonadota</taxon>
        <taxon>Gammaproteobacteria</taxon>
        <taxon>Lysobacterales</taxon>
        <taxon>Lysobacteraceae</taxon>
        <taxon>Pseudoxanthomonas</taxon>
    </lineage>
</organism>
<keyword evidence="1" id="KW-1133">Transmembrane helix</keyword>
<dbReference type="EMBL" id="PDWW01000035">
    <property type="protein sequence ID" value="KAF1721900.1"/>
    <property type="molecule type" value="Genomic_DNA"/>
</dbReference>
<name>A0ABQ6ZCV9_9GAMM</name>
<feature type="transmembrane region" description="Helical" evidence="1">
    <location>
        <begin position="31"/>
        <end position="49"/>
    </location>
</feature>
<dbReference type="Pfam" id="PF11188">
    <property type="entry name" value="DUF2975"/>
    <property type="match status" value="1"/>
</dbReference>
<keyword evidence="1" id="KW-0472">Membrane</keyword>
<protein>
    <recommendedName>
        <fullName evidence="4">DUF2975 domain-containing protein</fullName>
    </recommendedName>
</protein>
<keyword evidence="3" id="KW-1185">Reference proteome</keyword>